<dbReference type="EMBL" id="JAATVY010000039">
    <property type="protein sequence ID" value="NJC73890.1"/>
    <property type="molecule type" value="Genomic_DNA"/>
</dbReference>
<dbReference type="SMART" id="SM00028">
    <property type="entry name" value="TPR"/>
    <property type="match status" value="3"/>
</dbReference>
<evidence type="ECO:0000313" key="3">
    <source>
        <dbReference type="EMBL" id="NJC73890.1"/>
    </source>
</evidence>
<gene>
    <name evidence="3" type="ORF">HC031_29875</name>
</gene>
<dbReference type="Proteomes" id="UP000722989">
    <property type="component" value="Unassembled WGS sequence"/>
</dbReference>
<dbReference type="PROSITE" id="PS50887">
    <property type="entry name" value="GGDEF"/>
    <property type="match status" value="1"/>
</dbReference>
<name>A0ABX0Y655_9ACTN</name>
<dbReference type="CDD" id="cd01949">
    <property type="entry name" value="GGDEF"/>
    <property type="match status" value="1"/>
</dbReference>
<sequence length="567" mass="61849">MLEFSVRTPSPVGESAAGTSSPLPSAADGTGHAGDILAALDRPMRTVAELRAHLDALDTLAPRALEDAFDLAVRLEHEARAAALPDLERRARLVQASVLGRRGETAESGRIAREVNRWATEHDHRYLRARSHRQLATFYRQLGDPSAALEHALRGIEYLDDTAPVLVRGYHLATLAGALAQTASFDQARQRYAEAERIAEAAGDVRLRLVVLNNLAYMEHEAGEPHRALATAERMAEVAQATGIALDSFSLDTLARTRMRLGRYAEAEQTLRAVVEAADVLATTEVDGYAECLLTLAEIQRLRGATEQARATLDECLRICDRADLRGTRMRAWGERAELYAALGCFEDAYAQYKVFHAEATAVYNAERDARARILQAVFETDEARRSSRHYRDLALRDPLTGLFNRRYVDSQLPVLLGKAANNGAPLSIALVDIDHFKRINDTYSHDAGDQVLRTFSELLVAGLDDRSGSAGAATTGAFAARLGGEEFLLVLPGLDAAAAEARLDELHESIRSYPWQPMTGSLPVTASIGVATVPTAGASQSALLRRADHNLYIAKRSGRDRTVADR</sequence>
<comment type="caution">
    <text evidence="3">The sequence shown here is derived from an EMBL/GenBank/DDBJ whole genome shotgun (WGS) entry which is preliminary data.</text>
</comment>
<dbReference type="Pfam" id="PF13424">
    <property type="entry name" value="TPR_12"/>
    <property type="match status" value="1"/>
</dbReference>
<dbReference type="PANTHER" id="PTHR45138:SF24">
    <property type="entry name" value="DIGUANYLATE CYCLASE DGCC-RELATED"/>
    <property type="match status" value="1"/>
</dbReference>
<evidence type="ECO:0000256" key="1">
    <source>
        <dbReference type="SAM" id="MobiDB-lite"/>
    </source>
</evidence>
<dbReference type="InterPro" id="IPR043128">
    <property type="entry name" value="Rev_trsase/Diguanyl_cyclase"/>
</dbReference>
<proteinExistence type="predicted"/>
<dbReference type="RefSeq" id="WP_167928798.1">
    <property type="nucleotide sequence ID" value="NZ_JAATVY010000039.1"/>
</dbReference>
<reference evidence="3 4" key="1">
    <citation type="submission" date="2020-03" db="EMBL/GenBank/DDBJ databases">
        <title>WGS of the type strain of Planosporangium spp.</title>
        <authorList>
            <person name="Thawai C."/>
        </authorList>
    </citation>
    <scope>NUCLEOTIDE SEQUENCE [LARGE SCALE GENOMIC DNA]</scope>
    <source>
        <strain evidence="3 4">TBRC 5610</strain>
    </source>
</reference>
<accession>A0ABX0Y655</accession>
<dbReference type="InterPro" id="IPR011990">
    <property type="entry name" value="TPR-like_helical_dom_sf"/>
</dbReference>
<dbReference type="SUPFAM" id="SSF48452">
    <property type="entry name" value="TPR-like"/>
    <property type="match status" value="2"/>
</dbReference>
<evidence type="ECO:0000313" key="4">
    <source>
        <dbReference type="Proteomes" id="UP000722989"/>
    </source>
</evidence>
<dbReference type="PANTHER" id="PTHR45138">
    <property type="entry name" value="REGULATORY COMPONENTS OF SENSORY TRANSDUCTION SYSTEM"/>
    <property type="match status" value="1"/>
</dbReference>
<dbReference type="Pfam" id="PF00990">
    <property type="entry name" value="GGDEF"/>
    <property type="match status" value="1"/>
</dbReference>
<feature type="region of interest" description="Disordered" evidence="1">
    <location>
        <begin position="1"/>
        <end position="29"/>
    </location>
</feature>
<evidence type="ECO:0000259" key="2">
    <source>
        <dbReference type="PROSITE" id="PS50887"/>
    </source>
</evidence>
<dbReference type="SUPFAM" id="SSF55073">
    <property type="entry name" value="Nucleotide cyclase"/>
    <property type="match status" value="1"/>
</dbReference>
<keyword evidence="4" id="KW-1185">Reference proteome</keyword>
<dbReference type="InterPro" id="IPR050469">
    <property type="entry name" value="Diguanylate_Cyclase"/>
</dbReference>
<feature type="domain" description="GGDEF" evidence="2">
    <location>
        <begin position="425"/>
        <end position="567"/>
    </location>
</feature>
<dbReference type="Gene3D" id="3.30.70.270">
    <property type="match status" value="1"/>
</dbReference>
<dbReference type="NCBIfam" id="TIGR00254">
    <property type="entry name" value="GGDEF"/>
    <property type="match status" value="1"/>
</dbReference>
<protein>
    <submittedName>
        <fullName evidence="3">GGDEF domain-containing protein</fullName>
    </submittedName>
</protein>
<organism evidence="3 4">
    <name type="scientific">Planosporangium thailandense</name>
    <dbReference type="NCBI Taxonomy" id="765197"/>
    <lineage>
        <taxon>Bacteria</taxon>
        <taxon>Bacillati</taxon>
        <taxon>Actinomycetota</taxon>
        <taxon>Actinomycetes</taxon>
        <taxon>Micromonosporales</taxon>
        <taxon>Micromonosporaceae</taxon>
        <taxon>Planosporangium</taxon>
    </lineage>
</organism>
<dbReference type="Gene3D" id="1.25.40.10">
    <property type="entry name" value="Tetratricopeptide repeat domain"/>
    <property type="match status" value="1"/>
</dbReference>
<dbReference type="InterPro" id="IPR029787">
    <property type="entry name" value="Nucleotide_cyclase"/>
</dbReference>
<dbReference type="SMART" id="SM00267">
    <property type="entry name" value="GGDEF"/>
    <property type="match status" value="1"/>
</dbReference>
<dbReference type="InterPro" id="IPR000160">
    <property type="entry name" value="GGDEF_dom"/>
</dbReference>
<dbReference type="InterPro" id="IPR019734">
    <property type="entry name" value="TPR_rpt"/>
</dbReference>